<evidence type="ECO:0000313" key="3">
    <source>
        <dbReference type="Proteomes" id="UP001200642"/>
    </source>
</evidence>
<keyword evidence="3" id="KW-1185">Reference proteome</keyword>
<dbReference type="Proteomes" id="UP001200642">
    <property type="component" value="Unassembled WGS sequence"/>
</dbReference>
<dbReference type="Pfam" id="PF03432">
    <property type="entry name" value="Relaxase"/>
    <property type="match status" value="1"/>
</dbReference>
<comment type="caution">
    <text evidence="2">The sequence shown here is derived from an EMBL/GenBank/DDBJ whole genome shotgun (WGS) entry which is preliminary data.</text>
</comment>
<evidence type="ECO:0000259" key="1">
    <source>
        <dbReference type="Pfam" id="PF03432"/>
    </source>
</evidence>
<dbReference type="RefSeq" id="WP_317903941.1">
    <property type="nucleotide sequence ID" value="NZ_JAIRBC010000046.1"/>
</dbReference>
<sequence length="289" mass="33046">MIGKGKSISHTGAAISYGCNKEKEAEMVYSQHICGIDPSEITEEFKIVQSQNHRCERNTLSFAISPTIEDGRELSVESLGEITEKFLMEMNLREHQAVAYVHRDKEHTHVHVYANRIGFDGKAYNDSFIGKQSQLAAERVAQEMGLTTVREVQQERLAELKIVREQIREIHEKVMQKERIKDFDRYIDAMQQREVTVIPSINKQNQLQGFRFEYQGHNLKGSEMHRSMSMGNISRRIEWNRDIAKQMARENSMKLLGKSVGLSPNLAATIAKKVIKIAIQKSIGLGMEI</sequence>
<protein>
    <submittedName>
        <fullName evidence="2">Relaxase/mobilization nuclease domain-containing protein</fullName>
    </submittedName>
</protein>
<dbReference type="InterPro" id="IPR005094">
    <property type="entry name" value="Endonuclease_MobA/VirD2"/>
</dbReference>
<dbReference type="EMBL" id="JAIRBC010000046">
    <property type="protein sequence ID" value="MCG2462808.1"/>
    <property type="molecule type" value="Genomic_DNA"/>
</dbReference>
<dbReference type="PROSITE" id="PS51257">
    <property type="entry name" value="PROKAR_LIPOPROTEIN"/>
    <property type="match status" value="1"/>
</dbReference>
<evidence type="ECO:0000313" key="2">
    <source>
        <dbReference type="EMBL" id="MCG2462808.1"/>
    </source>
</evidence>
<dbReference type="AlphaFoldDB" id="A0AAE3JSR6"/>
<proteinExistence type="predicted"/>
<accession>A0AAE3JSR6</accession>
<name>A0AAE3JSR6_9FLAO</name>
<organism evidence="2 3">
    <name type="scientific">Cerina litoralis</name>
    <dbReference type="NCBI Taxonomy" id="2874477"/>
    <lineage>
        <taxon>Bacteria</taxon>
        <taxon>Pseudomonadati</taxon>
        <taxon>Bacteroidota</taxon>
        <taxon>Flavobacteriia</taxon>
        <taxon>Flavobacteriales</taxon>
        <taxon>Flavobacteriaceae</taxon>
        <taxon>Cerina</taxon>
    </lineage>
</organism>
<gene>
    <name evidence="2" type="ORF">K8352_18740</name>
</gene>
<feature type="domain" description="MobA/VirD2-like nuclease" evidence="1">
    <location>
        <begin position="17"/>
        <end position="146"/>
    </location>
</feature>
<reference evidence="2" key="1">
    <citation type="submission" date="2023-02" db="EMBL/GenBank/DDBJ databases">
        <title>Genome of Flavobacteriaceae gen. nov. sp. strain F89.</title>
        <authorList>
            <person name="Wang Y."/>
        </authorList>
    </citation>
    <scope>NUCLEOTIDE SEQUENCE</scope>
    <source>
        <strain evidence="2">F89</strain>
    </source>
</reference>